<comment type="subcellular location">
    <subcellularLocation>
        <location evidence="1">Nucleus</location>
    </subcellularLocation>
</comment>
<feature type="compositionally biased region" description="Low complexity" evidence="7">
    <location>
        <begin position="169"/>
        <end position="186"/>
    </location>
</feature>
<dbReference type="Gene3D" id="4.10.280.10">
    <property type="entry name" value="Helix-loop-helix DNA-binding domain"/>
    <property type="match status" value="1"/>
</dbReference>
<dbReference type="InterPro" id="IPR050370">
    <property type="entry name" value="HES_HEY"/>
</dbReference>
<dbReference type="GO" id="GO:0046983">
    <property type="term" value="F:protein dimerization activity"/>
    <property type="evidence" value="ECO:0007669"/>
    <property type="project" value="InterPro"/>
</dbReference>
<keyword evidence="3" id="KW-0805">Transcription regulation</keyword>
<gene>
    <name evidence="9" type="primary">HES2</name>
    <name evidence="9" type="ORF">AMEX_G15243</name>
</gene>
<protein>
    <submittedName>
        <fullName evidence="10">Hes family bHLH transcription factor 2</fullName>
    </submittedName>
    <submittedName>
        <fullName evidence="9">Transcription factor HES-2</fullName>
    </submittedName>
</protein>
<evidence type="ECO:0000256" key="4">
    <source>
        <dbReference type="ARBA" id="ARBA00023125"/>
    </source>
</evidence>
<feature type="domain" description="BHLH" evidence="8">
    <location>
        <begin position="28"/>
        <end position="85"/>
    </location>
</feature>
<dbReference type="PANTHER" id="PTHR10985">
    <property type="entry name" value="BASIC HELIX-LOOP-HELIX TRANSCRIPTION FACTOR, HES-RELATED"/>
    <property type="match status" value="1"/>
</dbReference>
<dbReference type="FunFam" id="4.10.280.10:FF:000009">
    <property type="entry name" value="Transcription factor HES-1"/>
    <property type="match status" value="1"/>
</dbReference>
<organism evidence="10 11">
    <name type="scientific">Astyanax mexicanus</name>
    <name type="common">Blind cave fish</name>
    <name type="synonym">Astyanax fasciatus mexicanus</name>
    <dbReference type="NCBI Taxonomy" id="7994"/>
    <lineage>
        <taxon>Eukaryota</taxon>
        <taxon>Metazoa</taxon>
        <taxon>Chordata</taxon>
        <taxon>Craniata</taxon>
        <taxon>Vertebrata</taxon>
        <taxon>Euteleostomi</taxon>
        <taxon>Actinopterygii</taxon>
        <taxon>Neopterygii</taxon>
        <taxon>Teleostei</taxon>
        <taxon>Ostariophysi</taxon>
        <taxon>Characiformes</taxon>
        <taxon>Characoidei</taxon>
        <taxon>Acestrorhamphidae</taxon>
        <taxon>Acestrorhamphinae</taxon>
        <taxon>Astyanax</taxon>
    </lineage>
</organism>
<name>A0A8B9KG20_ASTMX</name>
<reference evidence="10" key="2">
    <citation type="submission" date="2025-05" db="UniProtKB">
        <authorList>
            <consortium name="Ensembl"/>
        </authorList>
    </citation>
    <scope>IDENTIFICATION</scope>
</reference>
<dbReference type="PROSITE" id="PS50888">
    <property type="entry name" value="BHLH"/>
    <property type="match status" value="1"/>
</dbReference>
<keyword evidence="6" id="KW-0539">Nucleus</keyword>
<dbReference type="EMBL" id="JAICCE010000012">
    <property type="protein sequence ID" value="KAG9270309.1"/>
    <property type="molecule type" value="Genomic_DNA"/>
</dbReference>
<feature type="region of interest" description="Disordered" evidence="7">
    <location>
        <begin position="1"/>
        <end position="21"/>
    </location>
</feature>
<evidence type="ECO:0000313" key="11">
    <source>
        <dbReference type="Proteomes" id="UP000694621"/>
    </source>
</evidence>
<feature type="compositionally biased region" description="Polar residues" evidence="7">
    <location>
        <begin position="133"/>
        <end position="162"/>
    </location>
</feature>
<evidence type="ECO:0000256" key="6">
    <source>
        <dbReference type="ARBA" id="ARBA00023242"/>
    </source>
</evidence>
<dbReference type="SMART" id="SM00353">
    <property type="entry name" value="HLH"/>
    <property type="match status" value="1"/>
</dbReference>
<evidence type="ECO:0000256" key="2">
    <source>
        <dbReference type="ARBA" id="ARBA00022491"/>
    </source>
</evidence>
<sequence>MTPSIISTSSHSYSSPMTVAQRKEANELRKTLKPLMEKRRRARINDSLNKLKALIIPLVGKDTSRYSKLEKADVLEMTVRFLRDLPSSPVKDQADSYKEGYKACLQRVSALLPQTGLDRETGLRVTEFMQRAMPSSSSPECQHCSGHSASASPQTPHQQRLRSLQAIVAPAPSSSHPQPAPQALSSNMWRPW</sequence>
<dbReference type="OMA" id="DKDSCQR"/>
<reference evidence="9 12" key="1">
    <citation type="submission" date="2021-07" db="EMBL/GenBank/DDBJ databases">
        <authorList>
            <person name="Imarazene B."/>
            <person name="Zahm M."/>
            <person name="Klopp C."/>
            <person name="Cabau C."/>
            <person name="Beille S."/>
            <person name="Jouanno E."/>
            <person name="Castinel A."/>
            <person name="Lluch J."/>
            <person name="Gil L."/>
            <person name="Kuchtly C."/>
            <person name="Lopez Roques C."/>
            <person name="Donnadieu C."/>
            <person name="Parrinello H."/>
            <person name="Journot L."/>
            <person name="Du K."/>
            <person name="Schartl M."/>
            <person name="Retaux S."/>
            <person name="Guiguen Y."/>
        </authorList>
    </citation>
    <scope>NUCLEOTIDE SEQUENCE [LARGE SCALE GENOMIC DNA]</scope>
    <source>
        <strain evidence="9">Pach_M1</strain>
        <tissue evidence="9">Testis</tissue>
    </source>
</reference>
<evidence type="ECO:0000256" key="1">
    <source>
        <dbReference type="ARBA" id="ARBA00004123"/>
    </source>
</evidence>
<keyword evidence="4" id="KW-0238">DNA-binding</keyword>
<accession>A0A8B9KG20</accession>
<dbReference type="OrthoDB" id="6085656at2759"/>
<evidence type="ECO:0000313" key="10">
    <source>
        <dbReference type="Ensembl" id="ENSAMXP00005036252.1"/>
    </source>
</evidence>
<dbReference type="Proteomes" id="UP000752171">
    <property type="component" value="Unassembled WGS sequence"/>
</dbReference>
<proteinExistence type="predicted"/>
<dbReference type="KEGG" id="amex:103027912"/>
<dbReference type="AlphaFoldDB" id="A0A8B9KG20"/>
<evidence type="ECO:0000256" key="5">
    <source>
        <dbReference type="ARBA" id="ARBA00023163"/>
    </source>
</evidence>
<keyword evidence="2" id="KW-0678">Repressor</keyword>
<evidence type="ECO:0000256" key="3">
    <source>
        <dbReference type="ARBA" id="ARBA00023015"/>
    </source>
</evidence>
<evidence type="ECO:0000313" key="12">
    <source>
        <dbReference type="Proteomes" id="UP000752171"/>
    </source>
</evidence>
<evidence type="ECO:0000256" key="7">
    <source>
        <dbReference type="SAM" id="MobiDB-lite"/>
    </source>
</evidence>
<evidence type="ECO:0000259" key="8">
    <source>
        <dbReference type="PROSITE" id="PS50888"/>
    </source>
</evidence>
<dbReference type="Pfam" id="PF00010">
    <property type="entry name" value="HLH"/>
    <property type="match status" value="1"/>
</dbReference>
<dbReference type="SUPFAM" id="SSF47459">
    <property type="entry name" value="HLH, helix-loop-helix DNA-binding domain"/>
    <property type="match status" value="1"/>
</dbReference>
<evidence type="ECO:0000313" key="9">
    <source>
        <dbReference type="EMBL" id="KAG9270309.1"/>
    </source>
</evidence>
<dbReference type="Ensembl" id="ENSAMXT00005039512.1">
    <property type="protein sequence ID" value="ENSAMXP00005036252.1"/>
    <property type="gene ID" value="ENSAMXG00005017331.1"/>
</dbReference>
<feature type="compositionally biased region" description="Low complexity" evidence="7">
    <location>
        <begin position="1"/>
        <end position="16"/>
    </location>
</feature>
<dbReference type="InterPro" id="IPR036638">
    <property type="entry name" value="HLH_DNA-bd_sf"/>
</dbReference>
<feature type="region of interest" description="Disordered" evidence="7">
    <location>
        <begin position="132"/>
        <end position="192"/>
    </location>
</feature>
<dbReference type="GeneID" id="103027912"/>
<dbReference type="Proteomes" id="UP000694621">
    <property type="component" value="Unplaced"/>
</dbReference>
<dbReference type="InterPro" id="IPR011598">
    <property type="entry name" value="bHLH_dom"/>
</dbReference>
<keyword evidence="5" id="KW-0804">Transcription</keyword>
<dbReference type="GO" id="GO:0005634">
    <property type="term" value="C:nucleus"/>
    <property type="evidence" value="ECO:0007669"/>
    <property type="project" value="UniProtKB-SubCell"/>
</dbReference>
<dbReference type="GO" id="GO:0003677">
    <property type="term" value="F:DNA binding"/>
    <property type="evidence" value="ECO:0007669"/>
    <property type="project" value="UniProtKB-KW"/>
</dbReference>